<accession>A0A9D7ICF1</accession>
<organism evidence="1 2">
    <name type="scientific">Candidatus Propionivibrio dominans</name>
    <dbReference type="NCBI Taxonomy" id="2954373"/>
    <lineage>
        <taxon>Bacteria</taxon>
        <taxon>Pseudomonadati</taxon>
        <taxon>Pseudomonadota</taxon>
        <taxon>Betaproteobacteria</taxon>
        <taxon>Rhodocyclales</taxon>
        <taxon>Rhodocyclaceae</taxon>
        <taxon>Propionivibrio</taxon>
    </lineage>
</organism>
<reference evidence="1" key="1">
    <citation type="submission" date="2020-10" db="EMBL/GenBank/DDBJ databases">
        <title>Connecting structure to function with the recovery of over 1000 high-quality activated sludge metagenome-assembled genomes encoding full-length rRNA genes using long-read sequencing.</title>
        <authorList>
            <person name="Singleton C.M."/>
            <person name="Petriglieri F."/>
            <person name="Kristensen J.M."/>
            <person name="Kirkegaard R.H."/>
            <person name="Michaelsen T.Y."/>
            <person name="Andersen M.H."/>
            <person name="Karst S.M."/>
            <person name="Dueholm M.S."/>
            <person name="Nielsen P.H."/>
            <person name="Albertsen M."/>
        </authorList>
    </citation>
    <scope>NUCLEOTIDE SEQUENCE</scope>
    <source>
        <strain evidence="1">EsbW_18-Q3-R4-48_MAXAC.044</strain>
    </source>
</reference>
<dbReference type="Proteomes" id="UP000886602">
    <property type="component" value="Unassembled WGS sequence"/>
</dbReference>
<gene>
    <name evidence="1" type="ORF">IPJ48_07450</name>
</gene>
<proteinExistence type="predicted"/>
<dbReference type="AlphaFoldDB" id="A0A9D7ICF1"/>
<protein>
    <submittedName>
        <fullName evidence="1">Thermostable hemolysin</fullName>
    </submittedName>
</protein>
<dbReference type="EMBL" id="JADJNC010000010">
    <property type="protein sequence ID" value="MBK7422930.1"/>
    <property type="molecule type" value="Genomic_DNA"/>
</dbReference>
<dbReference type="InterPro" id="IPR022050">
    <property type="entry name" value="T_hemolysin"/>
</dbReference>
<dbReference type="Pfam" id="PF12261">
    <property type="entry name" value="T_hemolysin"/>
    <property type="match status" value="1"/>
</dbReference>
<name>A0A9D7ICF1_9RHOO</name>
<evidence type="ECO:0000313" key="1">
    <source>
        <dbReference type="EMBL" id="MBK7422930.1"/>
    </source>
</evidence>
<comment type="caution">
    <text evidence="1">The sequence shown here is derived from an EMBL/GenBank/DDBJ whole genome shotgun (WGS) entry which is preliminary data.</text>
</comment>
<sequence>MSSLPNTLMSPIEIRASLHGLLSFLFPPGKNASGEFSASTRTAAAPEFELFEHVGAERSDVETFISQRFAASFGSRVEAFMPRLFSLRNREGDICGAFGLRSANQKLFLEQYLDTPVNRTIAACTGRQVERRSIVEVGHFSGKFPGVVRAMIGLLTERLHHEGFSWVVFTGTANLRNAFTRMGLSPIDIQAATVDRLPAEERAA</sequence>
<evidence type="ECO:0000313" key="2">
    <source>
        <dbReference type="Proteomes" id="UP000886602"/>
    </source>
</evidence>